<dbReference type="AlphaFoldDB" id="X1M989"/>
<dbReference type="EMBL" id="BARV01013073">
    <property type="protein sequence ID" value="GAI11260.1"/>
    <property type="molecule type" value="Genomic_DNA"/>
</dbReference>
<gene>
    <name evidence="2" type="ORF">S06H3_23848</name>
</gene>
<accession>X1M989</accession>
<dbReference type="GO" id="GO:0003676">
    <property type="term" value="F:nucleic acid binding"/>
    <property type="evidence" value="ECO:0007669"/>
    <property type="project" value="InterPro"/>
</dbReference>
<dbReference type="Gene3D" id="2.40.50.140">
    <property type="entry name" value="Nucleic acid-binding proteins"/>
    <property type="match status" value="1"/>
</dbReference>
<feature type="domain" description="OB" evidence="1">
    <location>
        <begin position="4"/>
        <end position="52"/>
    </location>
</feature>
<dbReference type="InterPro" id="IPR012340">
    <property type="entry name" value="NA-bd_OB-fold"/>
</dbReference>
<dbReference type="InterPro" id="IPR004365">
    <property type="entry name" value="NA-bd_OB_tRNA"/>
</dbReference>
<dbReference type="CDD" id="cd04488">
    <property type="entry name" value="RecG_wedge_OBF"/>
    <property type="match status" value="1"/>
</dbReference>
<dbReference type="Pfam" id="PF01336">
    <property type="entry name" value="tRNA_anti-codon"/>
    <property type="match status" value="1"/>
</dbReference>
<feature type="non-terminal residue" evidence="2">
    <location>
        <position position="53"/>
    </location>
</feature>
<sequence length="53" mass="6246">MELQKIKNRLKLTKVRLTDDSGSINLKWFNRPDLIKKLKVGDWLIISGKISFF</sequence>
<evidence type="ECO:0000259" key="1">
    <source>
        <dbReference type="Pfam" id="PF01336"/>
    </source>
</evidence>
<dbReference type="SUPFAM" id="SSF50249">
    <property type="entry name" value="Nucleic acid-binding proteins"/>
    <property type="match status" value="1"/>
</dbReference>
<proteinExistence type="predicted"/>
<evidence type="ECO:0000313" key="2">
    <source>
        <dbReference type="EMBL" id="GAI11260.1"/>
    </source>
</evidence>
<organism evidence="2">
    <name type="scientific">marine sediment metagenome</name>
    <dbReference type="NCBI Taxonomy" id="412755"/>
    <lineage>
        <taxon>unclassified sequences</taxon>
        <taxon>metagenomes</taxon>
        <taxon>ecological metagenomes</taxon>
    </lineage>
</organism>
<protein>
    <recommendedName>
        <fullName evidence="1">OB domain-containing protein</fullName>
    </recommendedName>
</protein>
<reference evidence="2" key="1">
    <citation type="journal article" date="2014" name="Front. Microbiol.">
        <title>High frequency of phylogenetically diverse reductive dehalogenase-homologous genes in deep subseafloor sedimentary metagenomes.</title>
        <authorList>
            <person name="Kawai M."/>
            <person name="Futagami T."/>
            <person name="Toyoda A."/>
            <person name="Takaki Y."/>
            <person name="Nishi S."/>
            <person name="Hori S."/>
            <person name="Arai W."/>
            <person name="Tsubouchi T."/>
            <person name="Morono Y."/>
            <person name="Uchiyama I."/>
            <person name="Ito T."/>
            <person name="Fujiyama A."/>
            <person name="Inagaki F."/>
            <person name="Takami H."/>
        </authorList>
    </citation>
    <scope>NUCLEOTIDE SEQUENCE</scope>
    <source>
        <strain evidence="2">Expedition CK06-06</strain>
    </source>
</reference>
<name>X1M989_9ZZZZ</name>
<comment type="caution">
    <text evidence="2">The sequence shown here is derived from an EMBL/GenBank/DDBJ whole genome shotgun (WGS) entry which is preliminary data.</text>
</comment>